<sequence length="431" mass="50407">MYINTNELILYKYFYRPDIFEDLSWVINNYQSKAFSKENIKSRLYEGLHKLVEFSVDHDFSGNLFHCYLTYVLITNENAFSRSCEVSEKPSGTINELVLNDFIILKKLYDFDLSLIDEVLQTQSLNIIKSFVSYDTDKNTNNSLPCFNELVNRLSSSENEHTFYEIITDFYKKFGVGKFGLNKAFSVIHCDRTIELKPITNTEQILLKDLVGYQLQKNELIKNTESFVQGRKANNVLLYGDSGTGKSSSIKAILNEYFKHGLRMIEVYKHQMKDLPLIIEQIKDRKYKFIIYMDDLSFEDFETDYKYLKAVIEGGLEAKPENVLIYATSNRRHIIREKWSDKNDRDDDLHTNDTVQEKLSLSARFGLPILYIAPNRKEFQQIVKVLADKHHINIPEEELYLEANRWELRNGGLSGRTAQHFITYLLGKNNK</sequence>
<evidence type="ECO:0000313" key="2">
    <source>
        <dbReference type="Proteomes" id="UP000016860"/>
    </source>
</evidence>
<dbReference type="Pfam" id="PF05673">
    <property type="entry name" value="DUF815"/>
    <property type="match status" value="1"/>
</dbReference>
<dbReference type="SUPFAM" id="SSF52540">
    <property type="entry name" value="P-loop containing nucleoside triphosphate hydrolases"/>
    <property type="match status" value="1"/>
</dbReference>
<gene>
    <name evidence="1" type="ORF">L323_16295</name>
</gene>
<dbReference type="PATRIC" id="fig|1330534.3.peg.3232"/>
<dbReference type="AlphaFoldDB" id="U4QYA1"/>
<accession>U4QYA1</accession>
<dbReference type="PANTHER" id="PTHR42935:SF1">
    <property type="entry name" value="SLR0930 PROTEIN"/>
    <property type="match status" value="1"/>
</dbReference>
<dbReference type="RefSeq" id="WP_020816676.1">
    <property type="nucleotide sequence ID" value="NZ_ATAY01000085.1"/>
</dbReference>
<dbReference type="Gene3D" id="3.40.50.300">
    <property type="entry name" value="P-loop containing nucleotide triphosphate hydrolases"/>
    <property type="match status" value="1"/>
</dbReference>
<dbReference type="OrthoDB" id="9812140at2"/>
<protein>
    <submittedName>
        <fullName evidence="1">ATPase AAA</fullName>
    </submittedName>
</protein>
<dbReference type="STRING" id="1330534.L323_16295"/>
<dbReference type="Proteomes" id="UP000016860">
    <property type="component" value="Unassembled WGS sequence"/>
</dbReference>
<evidence type="ECO:0000313" key="1">
    <source>
        <dbReference type="EMBL" id="EPR09592.1"/>
    </source>
</evidence>
<name>U4QYA1_9FIRM</name>
<comment type="caution">
    <text evidence="1">The sequence shown here is derived from an EMBL/GenBank/DDBJ whole genome shotgun (WGS) entry which is preliminary data.</text>
</comment>
<dbReference type="InterPro" id="IPR008533">
    <property type="entry name" value="DUF815"/>
</dbReference>
<dbReference type="InterPro" id="IPR027417">
    <property type="entry name" value="P-loop_NTPase"/>
</dbReference>
<organism evidence="1 2">
    <name type="scientific">Ruminiclostridium papyrosolvens C7</name>
    <dbReference type="NCBI Taxonomy" id="1330534"/>
    <lineage>
        <taxon>Bacteria</taxon>
        <taxon>Bacillati</taxon>
        <taxon>Bacillota</taxon>
        <taxon>Clostridia</taxon>
        <taxon>Eubacteriales</taxon>
        <taxon>Oscillospiraceae</taxon>
        <taxon>Ruminiclostridium</taxon>
    </lineage>
</organism>
<reference evidence="1 2" key="1">
    <citation type="journal article" date="2013" name="Genome Announc.">
        <title>Draft Genome Sequence of the Cellulolytic Bacterium Clostridium papyrosolvens C7 (ATCC 700395).</title>
        <authorList>
            <person name="Zepeda V."/>
            <person name="Dassa B."/>
            <person name="Borovok I."/>
            <person name="Lamed R."/>
            <person name="Bayer E.A."/>
            <person name="Cate J.H."/>
        </authorList>
    </citation>
    <scope>NUCLEOTIDE SEQUENCE [LARGE SCALE GENOMIC DNA]</scope>
    <source>
        <strain evidence="1 2">C7</strain>
    </source>
</reference>
<proteinExistence type="predicted"/>
<dbReference type="PANTHER" id="PTHR42935">
    <property type="entry name" value="SLR0930 PROTEIN"/>
    <property type="match status" value="1"/>
</dbReference>
<dbReference type="CDD" id="cd00009">
    <property type="entry name" value="AAA"/>
    <property type="match status" value="1"/>
</dbReference>
<dbReference type="EMBL" id="ATAY01000085">
    <property type="protein sequence ID" value="EPR09592.1"/>
    <property type="molecule type" value="Genomic_DNA"/>
</dbReference>